<protein>
    <recommendedName>
        <fullName evidence="6">DNA polymerase II subunit 2</fullName>
    </recommendedName>
</protein>
<organism evidence="9">
    <name type="scientific">Babesia bovis</name>
    <dbReference type="NCBI Taxonomy" id="5865"/>
    <lineage>
        <taxon>Eukaryota</taxon>
        <taxon>Sar</taxon>
        <taxon>Alveolata</taxon>
        <taxon>Apicomplexa</taxon>
        <taxon>Aconoidasida</taxon>
        <taxon>Piroplasmida</taxon>
        <taxon>Babesiidae</taxon>
        <taxon>Babesia</taxon>
    </lineage>
</organism>
<accession>S6BM48</accession>
<evidence type="ECO:0000256" key="2">
    <source>
        <dbReference type="ARBA" id="ARBA00009560"/>
    </source>
</evidence>
<gene>
    <name evidence="9" type="primary">BBOV_II004700</name>
</gene>
<evidence type="ECO:0000256" key="1">
    <source>
        <dbReference type="ARBA" id="ARBA00004123"/>
    </source>
</evidence>
<keyword evidence="5" id="KW-0539">Nucleus</keyword>
<dbReference type="PANTHER" id="PTHR12708">
    <property type="entry name" value="DNA POLYMERASE EPSILON SUBUNIT B"/>
    <property type="match status" value="1"/>
</dbReference>
<name>S6BM48_BABBO</name>
<proteinExistence type="evidence at transcript level"/>
<sequence>MASLFDDDISDMLAADPGPAKETRDDSHDSVYQLSSSLRRFGITKLPPAESGKALLEALTKDTLWPVTLESGLKVDIYLWNYVVNELSKGVDVTNVLTGVYNWSYYQEKLKIESNLDRTQEVFIYNVLKDVPMIHYSRNKKKFTCDFTPNDSSSVVEIRYELALEKIKRSNIHVTTVDAISRSCTTEQNIVGILGLDKKGDMSLKGALTQLRLIITDETIICSGIYCPCNTVIVRGVIEPYTDSIRCIEIKQPPPFIDIDVPDCFGGTLTRDNVLYLERRFQHKFEHGASERWVVLSELFLDNEDVLNSFEVLLDSRLPLINSLCAAFLDLYQTDGFPIGIIIMGNFNSQGFNLTGNTNHYADGFDKLYVLLMKSKFRALLISVNFILVPGTKDATPSSTMLPMPPLLAGYTSNIANRIKASIGSNSKFMAATNPCRIRHLSKRMIFCRNDVLRKLLGSALLTTGTAMNTTPPHELVNMLTHSIYGQGHICPNKPGTNTILKHDATLLLYPQPDLICISDLSSPPFADAKGSTVFCNVDPFHKAKSFLSYDAISGKCQKFTL</sequence>
<dbReference type="GO" id="GO:0042276">
    <property type="term" value="P:error-prone translesion synthesis"/>
    <property type="evidence" value="ECO:0007669"/>
    <property type="project" value="TreeGrafter"/>
</dbReference>
<dbReference type="InterPro" id="IPR007185">
    <property type="entry name" value="DNA_pol_a/d/e_bsu"/>
</dbReference>
<feature type="compositionally biased region" description="Basic and acidic residues" evidence="7">
    <location>
        <begin position="19"/>
        <end position="28"/>
    </location>
</feature>
<dbReference type="VEuPathDB" id="PiroplasmaDB:BBOV_II004700"/>
<feature type="region of interest" description="Disordered" evidence="7">
    <location>
        <begin position="1"/>
        <end position="28"/>
    </location>
</feature>
<dbReference type="GO" id="GO:0008622">
    <property type="term" value="C:epsilon DNA polymerase complex"/>
    <property type="evidence" value="ECO:0007669"/>
    <property type="project" value="InterPro"/>
</dbReference>
<feature type="domain" description="DNA polymerase alpha/delta/epsilon subunit B" evidence="8">
    <location>
        <begin position="294"/>
        <end position="527"/>
    </location>
</feature>
<comment type="subcellular location">
    <subcellularLocation>
        <location evidence="1">Nucleus</location>
    </subcellularLocation>
</comment>
<dbReference type="Pfam" id="PF04042">
    <property type="entry name" value="DNA_pol_E_B"/>
    <property type="match status" value="1"/>
</dbReference>
<evidence type="ECO:0000256" key="7">
    <source>
        <dbReference type="SAM" id="MobiDB-lite"/>
    </source>
</evidence>
<feature type="compositionally biased region" description="Acidic residues" evidence="7">
    <location>
        <begin position="1"/>
        <end position="10"/>
    </location>
</feature>
<reference evidence="9" key="1">
    <citation type="journal article" date="2014" name="BMC Genomics">
        <title>The Babesia bovis gene and promoter model: an update from full-length EST analysis.</title>
        <authorList>
            <person name="Yamagishi J."/>
            <person name="Wakaguri H."/>
            <person name="Yokoyama N."/>
            <person name="Yamashita R."/>
            <person name="Suzuki Y."/>
            <person name="Xuan X."/>
            <person name="Igarashi I."/>
        </authorList>
    </citation>
    <scope>NUCLEOTIDE SEQUENCE</scope>
    <source>
        <strain evidence="9">Texas</strain>
    </source>
</reference>
<dbReference type="EMBL" id="AK441313">
    <property type="protein sequence ID" value="BAN65107.1"/>
    <property type="molecule type" value="mRNA"/>
</dbReference>
<keyword evidence="4" id="KW-0238">DNA-binding</keyword>
<dbReference type="AlphaFoldDB" id="S6BM48"/>
<evidence type="ECO:0000259" key="8">
    <source>
        <dbReference type="Pfam" id="PF04042"/>
    </source>
</evidence>
<evidence type="ECO:0000256" key="5">
    <source>
        <dbReference type="ARBA" id="ARBA00023242"/>
    </source>
</evidence>
<dbReference type="InterPro" id="IPR016266">
    <property type="entry name" value="POLE2"/>
</dbReference>
<dbReference type="PANTHER" id="PTHR12708:SF0">
    <property type="entry name" value="DNA POLYMERASE EPSILON SUBUNIT 2"/>
    <property type="match status" value="1"/>
</dbReference>
<evidence type="ECO:0000256" key="4">
    <source>
        <dbReference type="ARBA" id="ARBA00023125"/>
    </source>
</evidence>
<evidence type="ECO:0000256" key="6">
    <source>
        <dbReference type="ARBA" id="ARBA00032930"/>
    </source>
</evidence>
<comment type="similarity">
    <text evidence="2">Belongs to the DNA polymerase epsilon subunit B family.</text>
</comment>
<dbReference type="GO" id="GO:0006261">
    <property type="term" value="P:DNA-templated DNA replication"/>
    <property type="evidence" value="ECO:0007669"/>
    <property type="project" value="InterPro"/>
</dbReference>
<evidence type="ECO:0000313" key="9">
    <source>
        <dbReference type="EMBL" id="BAN65107.1"/>
    </source>
</evidence>
<keyword evidence="3" id="KW-0235">DNA replication</keyword>
<dbReference type="GO" id="GO:0003677">
    <property type="term" value="F:DNA binding"/>
    <property type="evidence" value="ECO:0007669"/>
    <property type="project" value="UniProtKB-KW"/>
</dbReference>
<evidence type="ECO:0000256" key="3">
    <source>
        <dbReference type="ARBA" id="ARBA00022705"/>
    </source>
</evidence>